<evidence type="ECO:0000259" key="1">
    <source>
        <dbReference type="PROSITE" id="PS50853"/>
    </source>
</evidence>
<dbReference type="EMBL" id="CP034464">
    <property type="protein sequence ID" value="AZP12712.1"/>
    <property type="molecule type" value="Genomic_DNA"/>
</dbReference>
<dbReference type="SMART" id="SM00060">
    <property type="entry name" value="FN3"/>
    <property type="match status" value="5"/>
</dbReference>
<dbReference type="PANTHER" id="PTHR34720">
    <property type="entry name" value="MICROCYSTIN DEPENDENT PROTEIN"/>
    <property type="match status" value="1"/>
</dbReference>
<feature type="domain" description="Fibronectin type-III" evidence="1">
    <location>
        <begin position="269"/>
        <end position="358"/>
    </location>
</feature>
<reference evidence="3 4" key="1">
    <citation type="journal article" date="2011" name="Int. J. Syst. Evol. Microbiol.">
        <title>Description of Undibacterium oligocarboniphilum sp. nov., isolated from purified water, and Undibacterium pigrum strain CCUG 49012 as the type strain of Undibacterium parvum sp. nov., and emended descriptions of the genus Undibacterium and the species Undibacterium pigrum.</title>
        <authorList>
            <person name="Eder W."/>
            <person name="Wanner G."/>
            <person name="Ludwig W."/>
            <person name="Busse H.J."/>
            <person name="Ziemke-Kageler F."/>
            <person name="Lang E."/>
        </authorList>
    </citation>
    <scope>NUCLEOTIDE SEQUENCE [LARGE SCALE GENOMIC DNA]</scope>
    <source>
        <strain evidence="3 4">DSM 23061</strain>
    </source>
</reference>
<dbReference type="Gene3D" id="2.40.128.130">
    <property type="entry name" value="Autotransporter beta-domain"/>
    <property type="match status" value="1"/>
</dbReference>
<dbReference type="SMART" id="SM00869">
    <property type="entry name" value="Autotransporter"/>
    <property type="match status" value="1"/>
</dbReference>
<dbReference type="PROSITE" id="PS51208">
    <property type="entry name" value="AUTOTRANSPORTER"/>
    <property type="match status" value="1"/>
</dbReference>
<protein>
    <submittedName>
        <fullName evidence="3">Autotransporter domain-containing protein</fullName>
    </submittedName>
</protein>
<gene>
    <name evidence="3" type="ORF">EJN92_12290</name>
</gene>
<dbReference type="Pfam" id="PF00041">
    <property type="entry name" value="fn3"/>
    <property type="match status" value="5"/>
</dbReference>
<dbReference type="SUPFAM" id="SSF103515">
    <property type="entry name" value="Autotransporter"/>
    <property type="match status" value="1"/>
</dbReference>
<dbReference type="PROSITE" id="PS50853">
    <property type="entry name" value="FN3"/>
    <property type="match status" value="5"/>
</dbReference>
<feature type="domain" description="Autotransporter" evidence="2">
    <location>
        <begin position="1346"/>
        <end position="1625"/>
    </location>
</feature>
<keyword evidence="4" id="KW-1185">Reference proteome</keyword>
<dbReference type="InterPro" id="IPR003343">
    <property type="entry name" value="Big_2"/>
</dbReference>
<dbReference type="Proteomes" id="UP000275663">
    <property type="component" value="Chromosome"/>
</dbReference>
<dbReference type="CDD" id="cd00063">
    <property type="entry name" value="FN3"/>
    <property type="match status" value="5"/>
</dbReference>
<dbReference type="InterPro" id="IPR013783">
    <property type="entry name" value="Ig-like_fold"/>
</dbReference>
<dbReference type="InterPro" id="IPR036709">
    <property type="entry name" value="Autotransporte_beta_dom_sf"/>
</dbReference>
<dbReference type="SUPFAM" id="SSF49265">
    <property type="entry name" value="Fibronectin type III"/>
    <property type="match status" value="3"/>
</dbReference>
<dbReference type="KEGG" id="upv:EJN92_12290"/>
<dbReference type="Pfam" id="PF03797">
    <property type="entry name" value="Autotransporter"/>
    <property type="match status" value="1"/>
</dbReference>
<feature type="domain" description="Fibronectin type-III" evidence="1">
    <location>
        <begin position="441"/>
        <end position="530"/>
    </location>
</feature>
<sequence length="1625" mass="162820">MQMQAVTSAQKLFALFTQVFLHSLSRYSGWKSLTDTRTRMKAVWLTLLMLFSMAGSSLAYAAAPPTSCTINITNTGASSYTYNYTNQDLTNCDPGVHGMGSGGGVFTDSNGNTGAIGTNAGGNFLPNNAMTINYNGFKYTPPSIGYTGNDTVVIYYQDQLSAEFGQVTLTIHVTGGATAPGAPTSVSATPGNTSASVSFTAPGSNGGAIITGYTVTSSPGGITATGASSPINVTGLTNGTAYTFTVTATNSAGTGSASVASSAVTPRTVPGAPSGVSATAASTTASVSFTAPASNGGATITGYTVTVVETGATFVGASSPISVTGLTNGTAYTFTVKATNSAGTGTASAASTAVTPKTAQTITFNNPGSQNFGTTPTLSASASSTLPVTFTSATTGVCTVSGSTLTFVTAGNCTINANQGGNSTIYAATQVQQSFTVNAIVPGAPAAPTATAGDTTASVSFTVPASNGGSAITGYTVTVVETGATFVGASSPISVTGLTNGTAYTFTVKATNSAGTGTASTASTAVTPKAAQTISFNNPGSQNFGTTPTLSASASSTLPVTFTSATTGVCTVSGTTLTLVTAGTCTINANQAGDAAYGAATQVQQTFAIAAVVPGVPTAASATAGNTSATVTFTAPAFIGGAAITGYTVTVSPGGATFSGGASPINVTGLTNGTAYTFTVKATNSAGTGTASSASAAVTPQVGQTIIFINPGSQNFGTTPTLSASASSTLPVTFTSATTGVCTVSGTTLTLVTAGTCTINANQAGDAAYVAATQVQQTFAIAAVVPGVPTAASATAGNTSATVTFTAPAFIGGAAITGYTVTVSPGGATFSGAASPINVTGLTNGTAYTFTVKATNSAGSSSASAASGAITPKASQTISFTAPVTGVVGGVVNVTATASSGLPVSFSSVTLPVCTVTGSSVNLIAAGTCTINADQVGNASFPAATQVSRSFTVGSTPVPLLNFTQAGPLQINLGNNLNNAVSSSLSGGSYGAISYSSSNAAVATVDASGKVTPVAAGGVVITATQAAVTGINAQTTQSYSLTVGKNVQAALTLTADKLAIIKVTGKATLTASGGSGSGAISFAVSSGACSLSGNVLSAGSTAGNCVVTATKDADANFSAVSASITIQIQNLTAASVTIGTTQSQVLDGVPVTLTAAVTPAAATGTISFMDGTVTLATITLTNGSALLVAKNLAIGVHTINAVYSGDAVTAPGNSVGITVTVGKRPDPTVDSVVKKTAVAAANISQRFTQAQMTNIYSHVQVLHHDFSIKNRFGISFSAPDLDMFRMAANKISENLTANKGSFGNDLYRLNPDDVRQAKAPFAKDEAAHKLMDSEEEAPKNDEWFQIAGKPVGMWTAGNIDFGGIDAPDGSRTKFSSSGLTIGMDMMWSPKLIVGLSVGYARDKATMDNFGSESKSKQWSGVLYGTYKPEKEWFIDGMGGIGKLNYDNHRWDDVNSQLLAGERTGQVSFMSLTLTRDLKVDKDLHIQPFGRFDVLHTKLDTNTERGSVLALTLNNTSSVTTAFTGGLNFAKDFYLDFGQVTPSLKLQWRHRTSGEMNQSMYYTDLGAGSTNYNVLVVGLPEDIQSVGLGLNVISRRGITTNFSWLGSMGAHTYRANSFRVDFRLGF</sequence>
<proteinExistence type="predicted"/>
<dbReference type="InterPro" id="IPR036116">
    <property type="entry name" value="FN3_sf"/>
</dbReference>
<feature type="domain" description="Fibronectin type-III" evidence="1">
    <location>
        <begin position="785"/>
        <end position="874"/>
    </location>
</feature>
<dbReference type="SUPFAM" id="SSF49373">
    <property type="entry name" value="Invasin/intimin cell-adhesion fragments"/>
    <property type="match status" value="1"/>
</dbReference>
<dbReference type="Gene3D" id="2.60.40.10">
    <property type="entry name" value="Immunoglobulins"/>
    <property type="match status" value="6"/>
</dbReference>
<evidence type="ECO:0000313" key="4">
    <source>
        <dbReference type="Proteomes" id="UP000275663"/>
    </source>
</evidence>
<dbReference type="InterPro" id="IPR008964">
    <property type="entry name" value="Invasin/intimin_cell_adhesion"/>
</dbReference>
<evidence type="ECO:0000313" key="3">
    <source>
        <dbReference type="EMBL" id="AZP12712.1"/>
    </source>
</evidence>
<dbReference type="PANTHER" id="PTHR34720:SF9">
    <property type="entry name" value="BLR4714 PROTEIN"/>
    <property type="match status" value="1"/>
</dbReference>
<name>A0A3S9HKS4_9BURK</name>
<dbReference type="OrthoDB" id="5720638at2"/>
<feature type="domain" description="Fibronectin type-III" evidence="1">
    <location>
        <begin position="179"/>
        <end position="268"/>
    </location>
</feature>
<dbReference type="Gene3D" id="2.60.40.1080">
    <property type="match status" value="1"/>
</dbReference>
<dbReference type="Pfam" id="PF16640">
    <property type="entry name" value="Big_3_5"/>
    <property type="match status" value="1"/>
</dbReference>
<dbReference type="Pfam" id="PF02368">
    <property type="entry name" value="Big_2"/>
    <property type="match status" value="1"/>
</dbReference>
<organism evidence="3 4">
    <name type="scientific">Undibacterium parvum</name>
    <dbReference type="NCBI Taxonomy" id="401471"/>
    <lineage>
        <taxon>Bacteria</taxon>
        <taxon>Pseudomonadati</taxon>
        <taxon>Pseudomonadota</taxon>
        <taxon>Betaproteobacteria</taxon>
        <taxon>Burkholderiales</taxon>
        <taxon>Oxalobacteraceae</taxon>
        <taxon>Undibacterium</taxon>
    </lineage>
</organism>
<accession>A0A3S9HKS4</accession>
<dbReference type="InterPro" id="IPR003961">
    <property type="entry name" value="FN3_dom"/>
</dbReference>
<feature type="domain" description="Fibronectin type-III" evidence="1">
    <location>
        <begin position="613"/>
        <end position="702"/>
    </location>
</feature>
<dbReference type="InterPro" id="IPR005546">
    <property type="entry name" value="Autotransporte_beta"/>
</dbReference>
<dbReference type="InterPro" id="IPR032109">
    <property type="entry name" value="Big_3_5"/>
</dbReference>
<evidence type="ECO:0000259" key="2">
    <source>
        <dbReference type="PROSITE" id="PS51208"/>
    </source>
</evidence>